<dbReference type="CDD" id="cd00519">
    <property type="entry name" value="Lipase_3"/>
    <property type="match status" value="1"/>
</dbReference>
<keyword evidence="2" id="KW-0732">Signal</keyword>
<dbReference type="Proteomes" id="UP000447873">
    <property type="component" value="Unassembled WGS sequence"/>
</dbReference>
<protein>
    <recommendedName>
        <fullName evidence="3">Fungal lipase-type domain-containing protein</fullName>
    </recommendedName>
</protein>
<evidence type="ECO:0000259" key="3">
    <source>
        <dbReference type="Pfam" id="PF01764"/>
    </source>
</evidence>
<feature type="domain" description="Fungal lipase-type" evidence="3">
    <location>
        <begin position="120"/>
        <end position="258"/>
    </location>
</feature>
<proteinExistence type="predicted"/>
<evidence type="ECO:0000313" key="4">
    <source>
        <dbReference type="EMBL" id="KAE9980797.1"/>
    </source>
</evidence>
<dbReference type="InterPro" id="IPR002921">
    <property type="entry name" value="Fungal_lipase-type"/>
</dbReference>
<dbReference type="EMBL" id="WNWS01000098">
    <property type="protein sequence ID" value="KAE9980797.1"/>
    <property type="molecule type" value="Genomic_DNA"/>
</dbReference>
<dbReference type="PANTHER" id="PTHR46640:SF3">
    <property type="entry name" value="LIPASE LIH1-RELATED"/>
    <property type="match status" value="1"/>
</dbReference>
<reference evidence="4 5" key="1">
    <citation type="submission" date="2018-12" db="EMBL/GenBank/DDBJ databases">
        <title>Venturia inaequalis Genome Resource.</title>
        <authorList>
            <person name="Lichtner F.J."/>
        </authorList>
    </citation>
    <scope>NUCLEOTIDE SEQUENCE [LARGE SCALE GENOMIC DNA]</scope>
    <source>
        <strain evidence="4 5">120213</strain>
    </source>
</reference>
<evidence type="ECO:0000313" key="5">
    <source>
        <dbReference type="Proteomes" id="UP000447873"/>
    </source>
</evidence>
<dbReference type="InterPro" id="IPR029058">
    <property type="entry name" value="AB_hydrolase_fold"/>
</dbReference>
<dbReference type="Gene3D" id="3.40.50.1820">
    <property type="entry name" value="alpha/beta hydrolase"/>
    <property type="match status" value="1"/>
</dbReference>
<sequence length="375" mass="40494">MRASFFRAGLPYVLGFTSCLLHTTTAENSADPPKNSRTPGRIASVLDWNELEWAAMLSSAAYAGCIGRTHDVEITHQISDRATATQVRRGALALLYEYPINTRYLQGFIGVSDQRKRIEVVFRGSNQLADFINDVDTRKVPVTGLNGVSFPPGVEIMHGIHRPWMAVHDDVIAHVKLLTTKYPTYAIGVTGHSLGGSMTYLGFPVLTQIFPTKQIFAAPLNAFPIGNEAFAQFSSKQISARRVVKRGTQNKDGVPNMYTPSSPLTILPLAPVMQHYGTEYYTNGTRLSTIQCEGERDRSCSAGNGATGPTPQHHYSFGVDMGPSGAMGCMASGGSYGANGGTMRIMGQGESTDAVEGQVINKTGARKIVGRGWKA</sequence>
<organism evidence="4 5">
    <name type="scientific">Venturia inaequalis</name>
    <name type="common">Apple scab fungus</name>
    <dbReference type="NCBI Taxonomy" id="5025"/>
    <lineage>
        <taxon>Eukaryota</taxon>
        <taxon>Fungi</taxon>
        <taxon>Dikarya</taxon>
        <taxon>Ascomycota</taxon>
        <taxon>Pezizomycotina</taxon>
        <taxon>Dothideomycetes</taxon>
        <taxon>Pleosporomycetidae</taxon>
        <taxon>Venturiales</taxon>
        <taxon>Venturiaceae</taxon>
        <taxon>Venturia</taxon>
    </lineage>
</organism>
<dbReference type="Pfam" id="PF01764">
    <property type="entry name" value="Lipase_3"/>
    <property type="match status" value="1"/>
</dbReference>
<dbReference type="InterPro" id="IPR051299">
    <property type="entry name" value="AB_hydrolase_lip/est"/>
</dbReference>
<dbReference type="GO" id="GO:0016787">
    <property type="term" value="F:hydrolase activity"/>
    <property type="evidence" value="ECO:0007669"/>
    <property type="project" value="UniProtKB-KW"/>
</dbReference>
<evidence type="ECO:0000256" key="2">
    <source>
        <dbReference type="SAM" id="SignalP"/>
    </source>
</evidence>
<name>A0A8H3V4C0_VENIN</name>
<dbReference type="PROSITE" id="PS51257">
    <property type="entry name" value="PROKAR_LIPOPROTEIN"/>
    <property type="match status" value="1"/>
</dbReference>
<comment type="caution">
    <text evidence="4">The sequence shown here is derived from an EMBL/GenBank/DDBJ whole genome shotgun (WGS) entry which is preliminary data.</text>
</comment>
<accession>A0A8H3V4C0</accession>
<evidence type="ECO:0000256" key="1">
    <source>
        <dbReference type="ARBA" id="ARBA00022801"/>
    </source>
</evidence>
<gene>
    <name evidence="4" type="ORF">EG328_012046</name>
</gene>
<dbReference type="PANTHER" id="PTHR46640">
    <property type="entry name" value="TRIACYLGLYCEROL LIPASE, PUTATIVE (AFU_ORTHOLOGUE AFUA_6G06510)-RELATED"/>
    <property type="match status" value="1"/>
</dbReference>
<dbReference type="SUPFAM" id="SSF53474">
    <property type="entry name" value="alpha/beta-Hydrolases"/>
    <property type="match status" value="1"/>
</dbReference>
<feature type="signal peptide" evidence="2">
    <location>
        <begin position="1"/>
        <end position="26"/>
    </location>
</feature>
<dbReference type="GO" id="GO:0006629">
    <property type="term" value="P:lipid metabolic process"/>
    <property type="evidence" value="ECO:0007669"/>
    <property type="project" value="InterPro"/>
</dbReference>
<dbReference type="AlphaFoldDB" id="A0A8H3V4C0"/>
<keyword evidence="1" id="KW-0378">Hydrolase</keyword>
<feature type="chain" id="PRO_5034439001" description="Fungal lipase-type domain-containing protein" evidence="2">
    <location>
        <begin position="27"/>
        <end position="375"/>
    </location>
</feature>